<dbReference type="Proteomes" id="UP000198640">
    <property type="component" value="Unassembled WGS sequence"/>
</dbReference>
<protein>
    <submittedName>
        <fullName evidence="3">Putative transposase</fullName>
    </submittedName>
</protein>
<dbReference type="EMBL" id="FNOY01000011">
    <property type="protein sequence ID" value="SDX89516.1"/>
    <property type="molecule type" value="Genomic_DNA"/>
</dbReference>
<reference evidence="3 4" key="1">
    <citation type="submission" date="2016-10" db="EMBL/GenBank/DDBJ databases">
        <authorList>
            <person name="de Groot N.N."/>
        </authorList>
    </citation>
    <scope>NUCLEOTIDE SEQUENCE [LARGE SCALE GENOMIC DNA]</scope>
    <source>
        <strain evidence="3 4">Nm1</strain>
    </source>
</reference>
<sequence length="734" mass="83970">MSETNIYYTCYELAAMQLPGLPSTEFGMLKKAKREKWVARKRPGNNGYEYLPPVDVLVLIRDRVLGRIVSRPAESEPARADLEKISQALKPAGDLKVWQREVAAARLAICEAVQCLASKIGKEAAILEIVEQSKNSALPETLQAAVEIARAKKMGQKQVLSRASVYRWLRKMEQGQGTMTELAPHDRSFNNIPAWAPALLRLYSQPQKPSLLYCHEQLLRNLSDGVKAPSYRTCMRFIEKMSNVDQHHGRMGSRQIKNILPFVRRDTRGMWPAECYTADGHTFDAEVAHPAHGRAFRPEITTVLDVATRKVVGFSIGLAESSWTVLDALRHACLSCSIPSIFYVDNGTGFKNDMMNNEVTGFMARLGIQLTHSLPYASQARGLIERVQQSIWVRAAKTLPTYMGKDMDPQAKQRAFKVTRKEVLQPSGRSKLLIEWPAFIAFCQSEIDRYNDRAHSSLPKIVTADGVRRHQSPNDAWAQAISEGWQAVEVAGHDRNDLFRPYKTAKTTRGEIRLFGNRYFSHDLAHYHGETMRVGYDIHDASRVWVRDREGRLVAIAEFEANSQRYFPQSFIDQANYKRAQARIKRAEARIEEAQAELDPPLILEHQPAETLPPMPIKQSPDMALAIEAEHLEDMFDATNIGVLPTQGDKRPWFTSDAEKYRWLMHLHHRGYWTQHDIQWLRDFVHGEYYWDMKEIFARESIVWTSDDDHFAERKLEKLQKEEKNEEDESAAAR</sequence>
<feature type="domain" description="Integrase catalytic" evidence="1">
    <location>
        <begin position="268"/>
        <end position="391"/>
    </location>
</feature>
<dbReference type="GO" id="GO:0003677">
    <property type="term" value="F:DNA binding"/>
    <property type="evidence" value="ECO:0007669"/>
    <property type="project" value="InterPro"/>
</dbReference>
<dbReference type="AlphaFoldDB" id="A0A1H3FEX8"/>
<evidence type="ECO:0000259" key="2">
    <source>
        <dbReference type="PROSITE" id="PS51702"/>
    </source>
</evidence>
<dbReference type="RefSeq" id="WP_090412534.1">
    <property type="nucleotide sequence ID" value="NZ_FNOY01000011.1"/>
</dbReference>
<gene>
    <name evidence="3" type="ORF">SAMN05421881_101174</name>
</gene>
<dbReference type="PROSITE" id="PS51702">
    <property type="entry name" value="HTH_MU"/>
    <property type="match status" value="1"/>
</dbReference>
<dbReference type="Pfam" id="PF09299">
    <property type="entry name" value="Mu-transpos_C"/>
    <property type="match status" value="1"/>
</dbReference>
<dbReference type="STRING" id="44576.SAMN05421881_101174"/>
<dbReference type="Gene3D" id="2.30.30.130">
    <property type="entry name" value="Transposase, Mu, C-terminal"/>
    <property type="match status" value="1"/>
</dbReference>
<dbReference type="SUPFAM" id="SSF53098">
    <property type="entry name" value="Ribonuclease H-like"/>
    <property type="match status" value="1"/>
</dbReference>
<dbReference type="OrthoDB" id="5676324at2"/>
<dbReference type="InterPro" id="IPR012337">
    <property type="entry name" value="RNaseH-like_sf"/>
</dbReference>
<dbReference type="InterPro" id="IPR009004">
    <property type="entry name" value="Transposase_Mu_C"/>
</dbReference>
<name>A0A1H3FEX8_9PROT</name>
<proteinExistence type="predicted"/>
<dbReference type="PROSITE" id="PS50994">
    <property type="entry name" value="INTEGRASE"/>
    <property type="match status" value="1"/>
</dbReference>
<keyword evidence="4" id="KW-1185">Reference proteome</keyword>
<dbReference type="InterPro" id="IPR009061">
    <property type="entry name" value="DNA-bd_dom_put_sf"/>
</dbReference>
<dbReference type="GO" id="GO:0015074">
    <property type="term" value="P:DNA integration"/>
    <property type="evidence" value="ECO:0007669"/>
    <property type="project" value="InterPro"/>
</dbReference>
<dbReference type="InterPro" id="IPR015378">
    <property type="entry name" value="Transposase-like_Mu_C"/>
</dbReference>
<dbReference type="Gene3D" id="3.30.420.10">
    <property type="entry name" value="Ribonuclease H-like superfamily/Ribonuclease H"/>
    <property type="match status" value="1"/>
</dbReference>
<organism evidence="3 4">
    <name type="scientific">Nitrosomonas halophila</name>
    <dbReference type="NCBI Taxonomy" id="44576"/>
    <lineage>
        <taxon>Bacteria</taxon>
        <taxon>Pseudomonadati</taxon>
        <taxon>Pseudomonadota</taxon>
        <taxon>Betaproteobacteria</taxon>
        <taxon>Nitrosomonadales</taxon>
        <taxon>Nitrosomonadaceae</taxon>
        <taxon>Nitrosomonas</taxon>
    </lineage>
</organism>
<dbReference type="Gene3D" id="1.10.10.10">
    <property type="entry name" value="Winged helix-like DNA-binding domain superfamily/Winged helix DNA-binding domain"/>
    <property type="match status" value="1"/>
</dbReference>
<evidence type="ECO:0000259" key="1">
    <source>
        <dbReference type="PROSITE" id="PS50994"/>
    </source>
</evidence>
<dbReference type="SUPFAM" id="SSF50610">
    <property type="entry name" value="mu transposase, C-terminal domain"/>
    <property type="match status" value="1"/>
</dbReference>
<evidence type="ECO:0000313" key="4">
    <source>
        <dbReference type="Proteomes" id="UP000198640"/>
    </source>
</evidence>
<feature type="domain" description="HTH Mu-type" evidence="2">
    <location>
        <begin position="6"/>
        <end position="68"/>
    </location>
</feature>
<dbReference type="SUPFAM" id="SSF46955">
    <property type="entry name" value="Putative DNA-binding domain"/>
    <property type="match status" value="1"/>
</dbReference>
<dbReference type="InterPro" id="IPR003314">
    <property type="entry name" value="Mu-type_HTH"/>
</dbReference>
<evidence type="ECO:0000313" key="3">
    <source>
        <dbReference type="EMBL" id="SDX89516.1"/>
    </source>
</evidence>
<dbReference type="InterPro" id="IPR001584">
    <property type="entry name" value="Integrase_cat-core"/>
</dbReference>
<dbReference type="InterPro" id="IPR036397">
    <property type="entry name" value="RNaseH_sf"/>
</dbReference>
<accession>A0A1H3FEX8</accession>
<dbReference type="InterPro" id="IPR036388">
    <property type="entry name" value="WH-like_DNA-bd_sf"/>
</dbReference>